<dbReference type="KEGG" id="fvr:FVEG_15408"/>
<dbReference type="VEuPathDB" id="FungiDB:FVEG_15408"/>
<proteinExistence type="predicted"/>
<keyword evidence="2" id="KW-1185">Reference proteome</keyword>
<name>W7M3V2_GIBM7</name>
<organism evidence="1 2">
    <name type="scientific">Gibberella moniliformis (strain M3125 / FGSC 7600)</name>
    <name type="common">Maize ear and stalk rot fungus</name>
    <name type="synonym">Fusarium verticillioides</name>
    <dbReference type="NCBI Taxonomy" id="334819"/>
    <lineage>
        <taxon>Eukaryota</taxon>
        <taxon>Fungi</taxon>
        <taxon>Dikarya</taxon>
        <taxon>Ascomycota</taxon>
        <taxon>Pezizomycotina</taxon>
        <taxon>Sordariomycetes</taxon>
        <taxon>Hypocreomycetidae</taxon>
        <taxon>Hypocreales</taxon>
        <taxon>Nectriaceae</taxon>
        <taxon>Fusarium</taxon>
        <taxon>Fusarium fujikuroi species complex</taxon>
    </lineage>
</organism>
<dbReference type="Proteomes" id="UP000009096">
    <property type="component" value="Chromosome 2"/>
</dbReference>
<accession>W7M3V2</accession>
<protein>
    <submittedName>
        <fullName evidence="1">Uncharacterized protein</fullName>
    </submittedName>
</protein>
<reference evidence="1 2" key="1">
    <citation type="journal article" date="2010" name="Nature">
        <title>Comparative genomics reveals mobile pathogenicity chromosomes in Fusarium.</title>
        <authorList>
            <person name="Ma L.J."/>
            <person name="van der Does H.C."/>
            <person name="Borkovich K.A."/>
            <person name="Coleman J.J."/>
            <person name="Daboussi M.J."/>
            <person name="Di Pietro A."/>
            <person name="Dufresne M."/>
            <person name="Freitag M."/>
            <person name="Grabherr M."/>
            <person name="Henrissat B."/>
            <person name="Houterman P.M."/>
            <person name="Kang S."/>
            <person name="Shim W.B."/>
            <person name="Woloshuk C."/>
            <person name="Xie X."/>
            <person name="Xu J.R."/>
            <person name="Antoniw J."/>
            <person name="Baker S.E."/>
            <person name="Bluhm B.H."/>
            <person name="Breakspear A."/>
            <person name="Brown D.W."/>
            <person name="Butchko R.A."/>
            <person name="Chapman S."/>
            <person name="Coulson R."/>
            <person name="Coutinho P.M."/>
            <person name="Danchin E.G."/>
            <person name="Diener A."/>
            <person name="Gale L.R."/>
            <person name="Gardiner D.M."/>
            <person name="Goff S."/>
            <person name="Hammond-Kosack K.E."/>
            <person name="Hilburn K."/>
            <person name="Hua-Van A."/>
            <person name="Jonkers W."/>
            <person name="Kazan K."/>
            <person name="Kodira C.D."/>
            <person name="Koehrsen M."/>
            <person name="Kumar L."/>
            <person name="Lee Y.H."/>
            <person name="Li L."/>
            <person name="Manners J.M."/>
            <person name="Miranda-Saavedra D."/>
            <person name="Mukherjee M."/>
            <person name="Park G."/>
            <person name="Park J."/>
            <person name="Park S.Y."/>
            <person name="Proctor R.H."/>
            <person name="Regev A."/>
            <person name="Ruiz-Roldan M.C."/>
            <person name="Sain D."/>
            <person name="Sakthikumar S."/>
            <person name="Sykes S."/>
            <person name="Schwartz D.C."/>
            <person name="Turgeon B.G."/>
            <person name="Wapinski I."/>
            <person name="Yoder O."/>
            <person name="Young S."/>
            <person name="Zeng Q."/>
            <person name="Zhou S."/>
            <person name="Galagan J."/>
            <person name="Cuomo C.A."/>
            <person name="Kistler H.C."/>
            <person name="Rep M."/>
        </authorList>
    </citation>
    <scope>NUCLEOTIDE SEQUENCE [LARGE SCALE GENOMIC DNA]</scope>
    <source>
        <strain evidence="2">M3125 / FGSC 7600</strain>
    </source>
</reference>
<gene>
    <name evidence="1" type="ORF">FVEG_15408</name>
</gene>
<evidence type="ECO:0000313" key="2">
    <source>
        <dbReference type="Proteomes" id="UP000009096"/>
    </source>
</evidence>
<dbReference type="RefSeq" id="XP_018748421.1">
    <property type="nucleotide sequence ID" value="XM_018904534.1"/>
</dbReference>
<dbReference type="AlphaFoldDB" id="W7M3V2"/>
<evidence type="ECO:0000313" key="1">
    <source>
        <dbReference type="EMBL" id="EWG42230.1"/>
    </source>
</evidence>
<dbReference type="EMBL" id="CM000579">
    <property type="protein sequence ID" value="EWG42230.1"/>
    <property type="molecule type" value="Genomic_DNA"/>
</dbReference>
<dbReference type="EMBL" id="DS022245">
    <property type="protein sequence ID" value="EWG42230.1"/>
    <property type="molecule type" value="Genomic_DNA"/>
</dbReference>
<sequence length="50" mass="5590">MSASHTNQLSESSQIVKSCALQLTDKDLFDQWTHAHKLRGDGASNTVVWF</sequence>
<dbReference type="GeneID" id="30072284"/>